<keyword evidence="6" id="KW-0624">Polysaccharide degradation</keyword>
<organism evidence="9 10">
    <name type="scientific">Treponema bryantii</name>
    <dbReference type="NCBI Taxonomy" id="163"/>
    <lineage>
        <taxon>Bacteria</taxon>
        <taxon>Pseudomonadati</taxon>
        <taxon>Spirochaetota</taxon>
        <taxon>Spirochaetia</taxon>
        <taxon>Spirochaetales</taxon>
        <taxon>Treponemataceae</taxon>
        <taxon>Treponema</taxon>
    </lineage>
</organism>
<evidence type="ECO:0000259" key="8">
    <source>
        <dbReference type="Pfam" id="PF00150"/>
    </source>
</evidence>
<evidence type="ECO:0000313" key="10">
    <source>
        <dbReference type="Proteomes" id="UP000182737"/>
    </source>
</evidence>
<dbReference type="OrthoDB" id="9800955at2"/>
<evidence type="ECO:0000256" key="4">
    <source>
        <dbReference type="ARBA" id="ARBA00023277"/>
    </source>
</evidence>
<evidence type="ECO:0000256" key="3">
    <source>
        <dbReference type="ARBA" id="ARBA00023001"/>
    </source>
</evidence>
<feature type="chain" id="PRO_5010318638" evidence="7">
    <location>
        <begin position="20"/>
        <end position="690"/>
    </location>
</feature>
<dbReference type="Gene3D" id="3.20.20.80">
    <property type="entry name" value="Glycosidases"/>
    <property type="match status" value="1"/>
</dbReference>
<dbReference type="InterPro" id="IPR050386">
    <property type="entry name" value="Glycosyl_hydrolase_5"/>
</dbReference>
<dbReference type="GO" id="GO:0005576">
    <property type="term" value="C:extracellular region"/>
    <property type="evidence" value="ECO:0007669"/>
    <property type="project" value="TreeGrafter"/>
</dbReference>
<sequence>MKHFILSLLIILSCGCLFAQNVKPFKADLNAIDAANGDKTMTYDKASRVITIDRDYEEQVGLGLWLDKDISSYNIIRIKYKALGDYGFHLNTAYKNDPTADYWGDSTYCPSYLTEMVIPIKEGVTNLENLGFMSVNHIRKYKFRIDEISFEKVSNPQKTDPAAPDGTPPLIDTATSGNFNDSISAWDFVAGLGAGFHYGALHSVSGWQNFGLDSFSWSGDVKPSKEIIQAIRKRGFKTIRLQVASYAHLIDEDYTIDPRFMKILKDVVDWAIEEDMYVILCGPVAEMLQDQAYLKMTEESVHFAGYSVDEKHKKESLRFLKAIWLQYSQTFNNSYDEHLIFETLNEPINCFHEHAWHPQDDCAVCKKNYSILKEYNQAIVDTIRSTGGNNAKRFIMVEGYSGAEKSLYSKVFSLPKDKVKDKLIPTFHCYPMGCGKPYSKKILHDSVKRHLKEWFATYDKLYFSKHIPVYMSEGLHDRSIPVMERIDCLKVFFEEAKKPGRSCNVTMINDADYTCKWNCFGYLSYQDLKWYEDEYVDTLIYGCEGKEYPLSDDFVKKNTIKIESIVGKNLISEPVVEKDFDDGFGIDSSVLVRSTPPKYKLEFEIETTGSDAIMQIGYNDPDLKWCDLVQQKNVKIKGGTLKDGWCIEIKNSGTVSLTIDEKLAQVLEETGEIIINGRSLIVKSVKVVDF</sequence>
<keyword evidence="5" id="KW-0326">Glycosidase</keyword>
<proteinExistence type="inferred from homology"/>
<evidence type="ECO:0000256" key="2">
    <source>
        <dbReference type="ARBA" id="ARBA00022801"/>
    </source>
</evidence>
<evidence type="ECO:0000256" key="5">
    <source>
        <dbReference type="ARBA" id="ARBA00023295"/>
    </source>
</evidence>
<feature type="signal peptide" evidence="7">
    <location>
        <begin position="1"/>
        <end position="19"/>
    </location>
</feature>
<dbReference type="Pfam" id="PF00150">
    <property type="entry name" value="Cellulase"/>
    <property type="match status" value="1"/>
</dbReference>
<keyword evidence="10" id="KW-1185">Reference proteome</keyword>
<evidence type="ECO:0000256" key="7">
    <source>
        <dbReference type="SAM" id="SignalP"/>
    </source>
</evidence>
<dbReference type="PROSITE" id="PS51257">
    <property type="entry name" value="PROKAR_LIPOPROTEIN"/>
    <property type="match status" value="1"/>
</dbReference>
<dbReference type="InterPro" id="IPR017853">
    <property type="entry name" value="GH"/>
</dbReference>
<keyword evidence="2 9" id="KW-0378">Hydrolase</keyword>
<evidence type="ECO:0000256" key="1">
    <source>
        <dbReference type="ARBA" id="ARBA00005641"/>
    </source>
</evidence>
<dbReference type="GO" id="GO:0008422">
    <property type="term" value="F:beta-glucosidase activity"/>
    <property type="evidence" value="ECO:0007669"/>
    <property type="project" value="TreeGrafter"/>
</dbReference>
<comment type="similarity">
    <text evidence="1">Belongs to the glycosyl hydrolase 5 (cellulase A) family.</text>
</comment>
<keyword evidence="4" id="KW-0119">Carbohydrate metabolism</keyword>
<dbReference type="RefSeq" id="WP_074931511.1">
    <property type="nucleotide sequence ID" value="NZ_FORI01000005.1"/>
</dbReference>
<keyword evidence="3" id="KW-0136">Cellulose degradation</keyword>
<name>A0A1I3KVM5_9SPIR</name>
<accession>A0A1I3KVM5</accession>
<dbReference type="AlphaFoldDB" id="A0A1I3KVM5"/>
<dbReference type="SUPFAM" id="SSF51445">
    <property type="entry name" value="(Trans)glycosidases"/>
    <property type="match status" value="1"/>
</dbReference>
<reference evidence="10" key="1">
    <citation type="submission" date="2016-10" db="EMBL/GenBank/DDBJ databases">
        <authorList>
            <person name="Varghese N."/>
            <person name="Submissions S."/>
        </authorList>
    </citation>
    <scope>NUCLEOTIDE SEQUENCE [LARGE SCALE GENOMIC DNA]</scope>
    <source>
        <strain evidence="10">XBD1002</strain>
    </source>
</reference>
<evidence type="ECO:0000256" key="6">
    <source>
        <dbReference type="ARBA" id="ARBA00023326"/>
    </source>
</evidence>
<feature type="domain" description="Glycoside hydrolase family 5" evidence="8">
    <location>
        <begin position="210"/>
        <end position="473"/>
    </location>
</feature>
<dbReference type="Proteomes" id="UP000182737">
    <property type="component" value="Unassembled WGS sequence"/>
</dbReference>
<keyword evidence="7" id="KW-0732">Signal</keyword>
<gene>
    <name evidence="9" type="ORF">SAMN04487775_105193</name>
</gene>
<protein>
    <submittedName>
        <fullName evidence="9">Cellulase (Glycosyl hydrolase family 5)</fullName>
    </submittedName>
</protein>
<dbReference type="GO" id="GO:0030245">
    <property type="term" value="P:cellulose catabolic process"/>
    <property type="evidence" value="ECO:0007669"/>
    <property type="project" value="UniProtKB-KW"/>
</dbReference>
<evidence type="ECO:0000313" key="9">
    <source>
        <dbReference type="EMBL" id="SFI76507.1"/>
    </source>
</evidence>
<dbReference type="InterPro" id="IPR018087">
    <property type="entry name" value="Glyco_hydro_5_CS"/>
</dbReference>
<dbReference type="EMBL" id="FORI01000005">
    <property type="protein sequence ID" value="SFI76507.1"/>
    <property type="molecule type" value="Genomic_DNA"/>
</dbReference>
<dbReference type="InterPro" id="IPR001547">
    <property type="entry name" value="Glyco_hydro_5"/>
</dbReference>
<dbReference type="GO" id="GO:0009986">
    <property type="term" value="C:cell surface"/>
    <property type="evidence" value="ECO:0007669"/>
    <property type="project" value="TreeGrafter"/>
</dbReference>
<dbReference type="PANTHER" id="PTHR31297:SF41">
    <property type="entry name" value="ENDOGLUCANASE, PUTATIVE (AFU_ORTHOLOGUE AFUA_5G01830)-RELATED"/>
    <property type="match status" value="1"/>
</dbReference>
<dbReference type="PANTHER" id="PTHR31297">
    <property type="entry name" value="GLUCAN ENDO-1,6-BETA-GLUCOSIDASE B"/>
    <property type="match status" value="1"/>
</dbReference>
<dbReference type="PROSITE" id="PS00659">
    <property type="entry name" value="GLYCOSYL_HYDROL_F5"/>
    <property type="match status" value="1"/>
</dbReference>